<sequence>MTVLLKYAAIRLSLFAVPFFIMVLVGWHPLLAGGLSLIFAALASYIFLRRQKEEVSAALADRAERRKREKAAAAEAKERDENVEDSILDEQETAPDAQLDAENRRGETVTDDDAASASEAADEAPTDAAQGDEPETGGHPKAE</sequence>
<dbReference type="EMBL" id="DXDC01000022">
    <property type="protein sequence ID" value="HIY64817.1"/>
    <property type="molecule type" value="Genomic_DNA"/>
</dbReference>
<keyword evidence="2" id="KW-1133">Transmembrane helix</keyword>
<reference evidence="3" key="1">
    <citation type="journal article" date="2021" name="PeerJ">
        <title>Extensive microbial diversity within the chicken gut microbiome revealed by metagenomics and culture.</title>
        <authorList>
            <person name="Gilroy R."/>
            <person name="Ravi A."/>
            <person name="Getino M."/>
            <person name="Pursley I."/>
            <person name="Horton D.L."/>
            <person name="Alikhan N.F."/>
            <person name="Baker D."/>
            <person name="Gharbi K."/>
            <person name="Hall N."/>
            <person name="Watson M."/>
            <person name="Adriaenssens E.M."/>
            <person name="Foster-Nyarko E."/>
            <person name="Jarju S."/>
            <person name="Secka A."/>
            <person name="Antonio M."/>
            <person name="Oren A."/>
            <person name="Chaudhuri R.R."/>
            <person name="La Ragione R."/>
            <person name="Hildebrand F."/>
            <person name="Pallen M.J."/>
        </authorList>
    </citation>
    <scope>NUCLEOTIDE SEQUENCE</scope>
    <source>
        <strain evidence="3">ChiGjej1B1-98</strain>
    </source>
</reference>
<feature type="compositionally biased region" description="Basic and acidic residues" evidence="1">
    <location>
        <begin position="61"/>
        <end position="80"/>
    </location>
</feature>
<name>A0A9D2C825_9MICO</name>
<feature type="compositionally biased region" description="Acidic residues" evidence="1">
    <location>
        <begin position="109"/>
        <end position="135"/>
    </location>
</feature>
<proteinExistence type="predicted"/>
<keyword evidence="2" id="KW-0812">Transmembrane</keyword>
<gene>
    <name evidence="3" type="ORF">H9830_00895</name>
</gene>
<feature type="compositionally biased region" description="Acidic residues" evidence="1">
    <location>
        <begin position="81"/>
        <end position="93"/>
    </location>
</feature>
<dbReference type="InterPro" id="IPR025323">
    <property type="entry name" value="DUF4229"/>
</dbReference>
<reference evidence="3" key="2">
    <citation type="submission" date="2021-04" db="EMBL/GenBank/DDBJ databases">
        <authorList>
            <person name="Gilroy R."/>
        </authorList>
    </citation>
    <scope>NUCLEOTIDE SEQUENCE</scope>
    <source>
        <strain evidence="3">ChiGjej1B1-98</strain>
    </source>
</reference>
<dbReference type="AlphaFoldDB" id="A0A9D2C825"/>
<organism evidence="3 4">
    <name type="scientific">Candidatus Agrococcus pullicola</name>
    <dbReference type="NCBI Taxonomy" id="2838429"/>
    <lineage>
        <taxon>Bacteria</taxon>
        <taxon>Bacillati</taxon>
        <taxon>Actinomycetota</taxon>
        <taxon>Actinomycetes</taxon>
        <taxon>Micrococcales</taxon>
        <taxon>Microbacteriaceae</taxon>
        <taxon>Agrococcus</taxon>
    </lineage>
</organism>
<evidence type="ECO:0000313" key="4">
    <source>
        <dbReference type="Proteomes" id="UP000824005"/>
    </source>
</evidence>
<protein>
    <submittedName>
        <fullName evidence="3">DUF4229 domain-containing protein</fullName>
    </submittedName>
</protein>
<evidence type="ECO:0000313" key="3">
    <source>
        <dbReference type="EMBL" id="HIY64817.1"/>
    </source>
</evidence>
<dbReference type="Pfam" id="PF14012">
    <property type="entry name" value="DUF4229"/>
    <property type="match status" value="1"/>
</dbReference>
<evidence type="ECO:0000256" key="2">
    <source>
        <dbReference type="SAM" id="Phobius"/>
    </source>
</evidence>
<evidence type="ECO:0000256" key="1">
    <source>
        <dbReference type="SAM" id="MobiDB-lite"/>
    </source>
</evidence>
<dbReference type="Proteomes" id="UP000824005">
    <property type="component" value="Unassembled WGS sequence"/>
</dbReference>
<feature type="transmembrane region" description="Helical" evidence="2">
    <location>
        <begin position="31"/>
        <end position="48"/>
    </location>
</feature>
<feature type="region of interest" description="Disordered" evidence="1">
    <location>
        <begin position="61"/>
        <end position="143"/>
    </location>
</feature>
<comment type="caution">
    <text evidence="3">The sequence shown here is derived from an EMBL/GenBank/DDBJ whole genome shotgun (WGS) entry which is preliminary data.</text>
</comment>
<accession>A0A9D2C825</accession>
<feature type="transmembrane region" description="Helical" evidence="2">
    <location>
        <begin position="7"/>
        <end position="25"/>
    </location>
</feature>
<keyword evidence="2" id="KW-0472">Membrane</keyword>